<comment type="caution">
    <text evidence="2">The sequence shown here is derived from an EMBL/GenBank/DDBJ whole genome shotgun (WGS) entry which is preliminary data.</text>
</comment>
<keyword evidence="2" id="KW-0808">Transferase</keyword>
<dbReference type="AlphaFoldDB" id="A0A852ZDR8"/>
<dbReference type="GO" id="GO:0004340">
    <property type="term" value="F:glucokinase activity"/>
    <property type="evidence" value="ECO:0007669"/>
    <property type="project" value="UniProtKB-EC"/>
</dbReference>
<name>A0A852ZDR8_9ACTN</name>
<evidence type="ECO:0000313" key="3">
    <source>
        <dbReference type="Proteomes" id="UP000579605"/>
    </source>
</evidence>
<accession>A0A852ZDR8</accession>
<dbReference type="RefSeq" id="WP_202889261.1">
    <property type="nucleotide sequence ID" value="NZ_BAAARR010000010.1"/>
</dbReference>
<proteinExistence type="predicted"/>
<evidence type="ECO:0000313" key="2">
    <source>
        <dbReference type="EMBL" id="NYH89872.1"/>
    </source>
</evidence>
<sequence>MTGFRASDPTENATPAGTTATGLVGGLVGARVGGRVAILVNGLPASGKSTLAPRLARALGLPLFAKDVIKETHADVLGVHPPDDRPQRAWNAALGRAASETMWALLADAPLGAVLESSWRADVRPLVQAGLAQANVARTVEIWCDVPADVSYDRDRIRWASQHRIHGARISAAEWTAMVADGRPLALGPVRRVDTTGPVDVDALTAWCRTELGWA</sequence>
<dbReference type="InterPro" id="IPR027417">
    <property type="entry name" value="P-loop_NTPase"/>
</dbReference>
<keyword evidence="2" id="KW-0418">Kinase</keyword>
<dbReference type="Gene3D" id="3.40.50.300">
    <property type="entry name" value="P-loop containing nucleotide triphosphate hydrolases"/>
    <property type="match status" value="1"/>
</dbReference>
<dbReference type="SUPFAM" id="SSF52540">
    <property type="entry name" value="P-loop containing nucleoside triphosphate hydrolases"/>
    <property type="match status" value="1"/>
</dbReference>
<dbReference type="EC" id="2.7.1.2" evidence="2"/>
<feature type="region of interest" description="Disordered" evidence="1">
    <location>
        <begin position="1"/>
        <end position="20"/>
    </location>
</feature>
<evidence type="ECO:0000256" key="1">
    <source>
        <dbReference type="SAM" id="MobiDB-lite"/>
    </source>
</evidence>
<dbReference type="EMBL" id="JACBZH010000001">
    <property type="protein sequence ID" value="NYH89872.1"/>
    <property type="molecule type" value="Genomic_DNA"/>
</dbReference>
<gene>
    <name evidence="2" type="ORF">F4554_002510</name>
</gene>
<organism evidence="2 3">
    <name type="scientific">Actinopolymorpha rutila</name>
    <dbReference type="NCBI Taxonomy" id="446787"/>
    <lineage>
        <taxon>Bacteria</taxon>
        <taxon>Bacillati</taxon>
        <taxon>Actinomycetota</taxon>
        <taxon>Actinomycetes</taxon>
        <taxon>Propionibacteriales</taxon>
        <taxon>Actinopolymorphaceae</taxon>
        <taxon>Actinopolymorpha</taxon>
    </lineage>
</organism>
<reference evidence="2 3" key="1">
    <citation type="submission" date="2020-07" db="EMBL/GenBank/DDBJ databases">
        <title>Sequencing the genomes of 1000 actinobacteria strains.</title>
        <authorList>
            <person name="Klenk H.-P."/>
        </authorList>
    </citation>
    <scope>NUCLEOTIDE SEQUENCE [LARGE SCALE GENOMIC DNA]</scope>
    <source>
        <strain evidence="2 3">DSM 18448</strain>
    </source>
</reference>
<dbReference type="Pfam" id="PF13671">
    <property type="entry name" value="AAA_33"/>
    <property type="match status" value="1"/>
</dbReference>
<keyword evidence="3" id="KW-1185">Reference proteome</keyword>
<dbReference type="Proteomes" id="UP000579605">
    <property type="component" value="Unassembled WGS sequence"/>
</dbReference>
<protein>
    <submittedName>
        <fullName evidence="2">Glucokinase</fullName>
        <ecNumber evidence="2">2.7.1.2</ecNumber>
    </submittedName>
</protein>